<dbReference type="EMBL" id="PVEP01000001">
    <property type="protein sequence ID" value="PQV58746.1"/>
    <property type="molecule type" value="Genomic_DNA"/>
</dbReference>
<name>A0A2S8SD63_9RHOB</name>
<dbReference type="Pfam" id="PF13264">
    <property type="entry name" value="DUF4055"/>
    <property type="match status" value="1"/>
</dbReference>
<evidence type="ECO:0000259" key="1">
    <source>
        <dbReference type="Pfam" id="PF13264"/>
    </source>
</evidence>
<dbReference type="OrthoDB" id="975664at2"/>
<keyword evidence="3" id="KW-1185">Reference proteome</keyword>
<gene>
    <name evidence="2" type="ORF">LX70_00559</name>
</gene>
<accession>A0A2S8SD63</accession>
<evidence type="ECO:0000313" key="3">
    <source>
        <dbReference type="Proteomes" id="UP000238338"/>
    </source>
</evidence>
<proteinExistence type="predicted"/>
<feature type="domain" description="DUF4055" evidence="1">
    <location>
        <begin position="229"/>
        <end position="365"/>
    </location>
</feature>
<evidence type="ECO:0000313" key="2">
    <source>
        <dbReference type="EMBL" id="PQV58746.1"/>
    </source>
</evidence>
<comment type="caution">
    <text evidence="2">The sequence shown here is derived from an EMBL/GenBank/DDBJ whole genome shotgun (WGS) entry which is preliminary data.</text>
</comment>
<dbReference type="RefSeq" id="WP_105513564.1">
    <property type="nucleotide sequence ID" value="NZ_PVEP01000001.1"/>
</dbReference>
<reference evidence="2 3" key="1">
    <citation type="submission" date="2018-02" db="EMBL/GenBank/DDBJ databases">
        <title>Genomic Encyclopedia of Archaeal and Bacterial Type Strains, Phase II (KMG-II): from individual species to whole genera.</title>
        <authorList>
            <person name="Goeker M."/>
        </authorList>
    </citation>
    <scope>NUCLEOTIDE SEQUENCE [LARGE SCALE GENOMIC DNA]</scope>
    <source>
        <strain evidence="2 3">DSM 18921</strain>
    </source>
</reference>
<organism evidence="2 3">
    <name type="scientific">Albidovulum denitrificans</name>
    <dbReference type="NCBI Taxonomy" id="404881"/>
    <lineage>
        <taxon>Bacteria</taxon>
        <taxon>Pseudomonadati</taxon>
        <taxon>Pseudomonadota</taxon>
        <taxon>Alphaproteobacteria</taxon>
        <taxon>Rhodobacterales</taxon>
        <taxon>Paracoccaceae</taxon>
        <taxon>Albidovulum</taxon>
    </lineage>
</organism>
<dbReference type="Proteomes" id="UP000238338">
    <property type="component" value="Unassembled WGS sequence"/>
</dbReference>
<protein>
    <submittedName>
        <fullName evidence="2">Uncharacterized protein DUF4055</fullName>
    </submittedName>
</protein>
<dbReference type="InterPro" id="IPR025129">
    <property type="entry name" value="DUF4055"/>
</dbReference>
<sequence>MPIRQGLSSQYKLIRTCLEGDDAVKQAGEWLTPRPDAMTAQQYAAYLNRGHFSGVPEMTLRALVGIAGRKAPVVRLPSRLEPLRLNATDDNAPLSILLEDVLRDVLSLGRVGLLLDFPASGTSVNTVPHIARFEAECVADYTTAFVDGRKVLTRVVLEADEDFDGSQVHYELLLEDTIYKFRRFILDDQKNRVNVGEEVIPTVNGKALNAIPFVLLSHEGIRPEDVTPPFLSLCKTALAHFATSCDRRHALHLTASPTPWISGSVPANKVPQAIGAGALWLLPENCQVGQLEFTGAGVSAMRDEMADLESMMVSMGARMLSTTINRNEDISTASMRTRSELSLLHGAVVSTEAALNFLLRLAAEWVGASPDETCITLSRDFLEVTADPKMIEANLKLWQSGAISRQTLWENLQQGEVAPADRTWEEEKTLIEEEGGDLSPPFPILGAGGLN</sequence>
<dbReference type="AlphaFoldDB" id="A0A2S8SD63"/>